<evidence type="ECO:0008006" key="3">
    <source>
        <dbReference type="Google" id="ProtNLM"/>
    </source>
</evidence>
<protein>
    <recommendedName>
        <fullName evidence="3">Glycosyltransferase</fullName>
    </recommendedName>
</protein>
<dbReference type="EMBL" id="JAEKJA010000002">
    <property type="protein sequence ID" value="MBJ3774695.1"/>
    <property type="molecule type" value="Genomic_DNA"/>
</dbReference>
<name>A0A934IL88_9HYPH</name>
<dbReference type="Proteomes" id="UP000609531">
    <property type="component" value="Unassembled WGS sequence"/>
</dbReference>
<dbReference type="RefSeq" id="WP_198880599.1">
    <property type="nucleotide sequence ID" value="NZ_JAEKJA010000002.1"/>
</dbReference>
<evidence type="ECO:0000313" key="1">
    <source>
        <dbReference type="EMBL" id="MBJ3774695.1"/>
    </source>
</evidence>
<comment type="caution">
    <text evidence="1">The sequence shown here is derived from an EMBL/GenBank/DDBJ whole genome shotgun (WGS) entry which is preliminary data.</text>
</comment>
<organism evidence="1 2">
    <name type="scientific">Acuticoccus mangrovi</name>
    <dbReference type="NCBI Taxonomy" id="2796142"/>
    <lineage>
        <taxon>Bacteria</taxon>
        <taxon>Pseudomonadati</taxon>
        <taxon>Pseudomonadota</taxon>
        <taxon>Alphaproteobacteria</taxon>
        <taxon>Hyphomicrobiales</taxon>
        <taxon>Amorphaceae</taxon>
        <taxon>Acuticoccus</taxon>
    </lineage>
</organism>
<dbReference type="Gene3D" id="3.40.50.2000">
    <property type="entry name" value="Glycogen Phosphorylase B"/>
    <property type="match status" value="1"/>
</dbReference>
<reference evidence="1" key="1">
    <citation type="submission" date="2020-12" db="EMBL/GenBank/DDBJ databases">
        <title>Bacterial taxonomy.</title>
        <authorList>
            <person name="Pan X."/>
        </authorList>
    </citation>
    <scope>NUCLEOTIDE SEQUENCE</scope>
    <source>
        <strain evidence="1">B2012</strain>
    </source>
</reference>
<accession>A0A934IL88</accession>
<gene>
    <name evidence="1" type="ORF">JCR33_03300</name>
</gene>
<dbReference type="SUPFAM" id="SSF53756">
    <property type="entry name" value="UDP-Glycosyltransferase/glycogen phosphorylase"/>
    <property type="match status" value="1"/>
</dbReference>
<dbReference type="AlphaFoldDB" id="A0A934IL88"/>
<evidence type="ECO:0000313" key="2">
    <source>
        <dbReference type="Proteomes" id="UP000609531"/>
    </source>
</evidence>
<keyword evidence="2" id="KW-1185">Reference proteome</keyword>
<sequence>MRLIVLLSPGDRWSATALLVAAARNAAAAGIETIVATQTSYEDRERPPLPRPAAPPGEHAYLDLAATVPARGDWVLFADPLAHHAALAHYGRTAPRFVQLMMHDRAAPTGTQHGYAYRLFAKPMDWLAPTATTLALGRQLAEVPERVRPVALPSRLRAFAGAPLSDGPPDVAFHAGDGDFVTRVADALGAAGVRVRRVAPADVVAKRVEILQSAAVVLAAPGAREALHLPTLEGMAAGTIAVIAQSPAAQALPGDGRGIVTYPANDRAAAVAAVKDVLQSYPVDGLAMRQANASAAAGLATGCEALLDLLATSDPTGSPA</sequence>
<proteinExistence type="predicted"/>